<dbReference type="UniPathway" id="UPA00219"/>
<dbReference type="GO" id="GO:0015648">
    <property type="term" value="F:lipid-linked peptidoglycan transporter activity"/>
    <property type="evidence" value="ECO:0007669"/>
    <property type="project" value="UniProtKB-UniRule"/>
</dbReference>
<dbReference type="GO" id="GO:0008360">
    <property type="term" value="P:regulation of cell shape"/>
    <property type="evidence" value="ECO:0007669"/>
    <property type="project" value="UniProtKB-KW"/>
</dbReference>
<keyword evidence="1" id="KW-0961">Cell wall biogenesis/degradation</keyword>
<keyword evidence="1" id="KW-0133">Cell shape</keyword>
<evidence type="ECO:0000256" key="1">
    <source>
        <dbReference type="HAMAP-Rule" id="MF_02077"/>
    </source>
</evidence>
<dbReference type="Proteomes" id="UP000062160">
    <property type="component" value="Unassembled WGS sequence"/>
</dbReference>
<dbReference type="GO" id="GO:0009252">
    <property type="term" value="P:peptidoglycan biosynthetic process"/>
    <property type="evidence" value="ECO:0007669"/>
    <property type="project" value="UniProtKB-UniRule"/>
</dbReference>
<comment type="subcellular location">
    <subcellularLocation>
        <location evidence="1">Cell membrane</location>
        <topology evidence="1">Multi-pass membrane protein</topology>
    </subcellularLocation>
</comment>
<dbReference type="Pfam" id="PF10997">
    <property type="entry name" value="Amj"/>
    <property type="match status" value="1"/>
</dbReference>
<feature type="transmembrane region" description="Helical" evidence="1">
    <location>
        <begin position="37"/>
        <end position="61"/>
    </location>
</feature>
<comment type="caution">
    <text evidence="1">Lacks conserved residue(s) required for the propagation of feature annotation.</text>
</comment>
<organism evidence="2">
    <name type="scientific">Tepidanaerobacter syntrophicus</name>
    <dbReference type="NCBI Taxonomy" id="224999"/>
    <lineage>
        <taxon>Bacteria</taxon>
        <taxon>Bacillati</taxon>
        <taxon>Bacillota</taxon>
        <taxon>Clostridia</taxon>
        <taxon>Thermosediminibacterales</taxon>
        <taxon>Tepidanaerobacteraceae</taxon>
        <taxon>Tepidanaerobacter</taxon>
    </lineage>
</organism>
<dbReference type="EMBL" id="DF977000">
    <property type="protein sequence ID" value="GAQ24919.1"/>
    <property type="molecule type" value="Genomic_DNA"/>
</dbReference>
<feature type="transmembrane region" description="Helical" evidence="1">
    <location>
        <begin position="159"/>
        <end position="184"/>
    </location>
</feature>
<keyword evidence="1" id="KW-1133">Transmembrane helix</keyword>
<gene>
    <name evidence="1" type="primary">amj</name>
    <name evidence="2" type="ORF">TSYNT_6304</name>
</gene>
<proteinExistence type="inferred from homology"/>
<dbReference type="GO" id="GO:0071555">
    <property type="term" value="P:cell wall organization"/>
    <property type="evidence" value="ECO:0007669"/>
    <property type="project" value="UniProtKB-KW"/>
</dbReference>
<protein>
    <recommendedName>
        <fullName evidence="1">Lipid II flippase Amj</fullName>
    </recommendedName>
</protein>
<dbReference type="HAMAP" id="MF_02077">
    <property type="entry name" value="Amj_flippase"/>
    <property type="match status" value="1"/>
</dbReference>
<dbReference type="AlphaFoldDB" id="A0A0U9HPI6"/>
<comment type="pathway">
    <text evidence="1">Cell wall biogenesis; peptidoglycan biosynthesis.</text>
</comment>
<sequence length="268" mass="28912">MEEFEKIAVICILTMIIHSVDTLSYSTRIAGIRTKKLAVALSLFNIIVLVSRTSNMIQAPLVGSIVDSAIKFGRQDILGDFRLIILSATIGSIVGAMFIPTFINIFTYAINRLEIVGSVPNLLMHTFSINALKKVKKSIAPPSTRYLKQVRYSGIPISLVVYHTLITSIYTVGILASVYAGVVIPAYRLTASQLSGIINGVATVLYAVVVDPTAALITDQTLQGKRPAKDATSLVTLLVCGKIGGTLLGQLIFLPAVDIIVYFTKLII</sequence>
<comment type="function">
    <text evidence="1">Involved in peptidoglycan biosynthesis. Transports lipid-linked peptidoglycan precursors from the inner to the outer leaflet of the cytoplasmic membrane.</text>
</comment>
<keyword evidence="1" id="KW-1003">Cell membrane</keyword>
<evidence type="ECO:0000313" key="3">
    <source>
        <dbReference type="Proteomes" id="UP000062160"/>
    </source>
</evidence>
<keyword evidence="1" id="KW-0472">Membrane</keyword>
<comment type="similarity">
    <text evidence="1">Belongs to the Amj family.</text>
</comment>
<evidence type="ECO:0000313" key="2">
    <source>
        <dbReference type="EMBL" id="GAQ24919.1"/>
    </source>
</evidence>
<feature type="transmembrane region" description="Helical" evidence="1">
    <location>
        <begin position="196"/>
        <end position="217"/>
    </location>
</feature>
<keyword evidence="1" id="KW-0573">Peptidoglycan synthesis</keyword>
<dbReference type="GO" id="GO:0005886">
    <property type="term" value="C:plasma membrane"/>
    <property type="evidence" value="ECO:0007669"/>
    <property type="project" value="UniProtKB-SubCell"/>
</dbReference>
<accession>A0A0U9HPI6</accession>
<keyword evidence="1" id="KW-0813">Transport</keyword>
<keyword evidence="3" id="KW-1185">Reference proteome</keyword>
<feature type="transmembrane region" description="Helical" evidence="1">
    <location>
        <begin position="81"/>
        <end position="103"/>
    </location>
</feature>
<dbReference type="InterPro" id="IPR021260">
    <property type="entry name" value="Amj"/>
</dbReference>
<dbReference type="RefSeq" id="WP_059032195.1">
    <property type="nucleotide sequence ID" value="NZ_BSDW01000001.1"/>
</dbReference>
<name>A0A0U9HPI6_9FIRM</name>
<reference evidence="2" key="1">
    <citation type="journal article" date="2016" name="Genome Announc.">
        <title>Draft Genome Sequence of the Syntrophic Lactate-Degrading Bacterium Tepidanaerobacter syntrophicus JLT.</title>
        <authorList>
            <person name="Matsuura N."/>
            <person name="Ohashi A."/>
            <person name="Tourlousse D.M."/>
            <person name="Sekiguchi Y."/>
        </authorList>
    </citation>
    <scope>NUCLEOTIDE SEQUENCE [LARGE SCALE GENOMIC DNA]</scope>
    <source>
        <strain evidence="2">JL</strain>
    </source>
</reference>
<dbReference type="STRING" id="224999.GCA_001485475_00928"/>
<dbReference type="OrthoDB" id="7888986at2"/>
<keyword evidence="1" id="KW-0812">Transmembrane</keyword>